<evidence type="ECO:0000313" key="3">
    <source>
        <dbReference type="Proteomes" id="UP000321353"/>
    </source>
</evidence>
<keyword evidence="1" id="KW-0812">Transmembrane</keyword>
<keyword evidence="3" id="KW-1185">Reference proteome</keyword>
<keyword evidence="1" id="KW-0472">Membrane</keyword>
<evidence type="ECO:0008006" key="4">
    <source>
        <dbReference type="Google" id="ProtNLM"/>
    </source>
</evidence>
<gene>
    <name evidence="2" type="ORF">Mal15_24060</name>
</gene>
<dbReference type="AlphaFoldDB" id="A0A5B9MFH4"/>
<accession>A0A5B9MFH4</accession>
<dbReference type="EMBL" id="CP036264">
    <property type="protein sequence ID" value="QEF98354.1"/>
    <property type="molecule type" value="Genomic_DNA"/>
</dbReference>
<dbReference type="KEGG" id="smam:Mal15_24060"/>
<protein>
    <recommendedName>
        <fullName evidence="4">Transmembrane protein (PGPGW)</fullName>
    </recommendedName>
</protein>
<sequence length="130" mass="14573">MAWIAAISCVLFVGCLLIAPWLAVRIPVDYFVGRRRPRTLFADRHPVLRWTGLVIKNLIGGVLVLAGLVMLVLPGQGLLTMLVGILMLNFPGKHRLERRLVSIPAVLKSINWMRQRSGVEPIRVRSFGRP</sequence>
<proteinExistence type="predicted"/>
<evidence type="ECO:0000313" key="2">
    <source>
        <dbReference type="EMBL" id="QEF98354.1"/>
    </source>
</evidence>
<name>A0A5B9MFH4_9BACT</name>
<keyword evidence="1" id="KW-1133">Transmembrane helix</keyword>
<organism evidence="2 3">
    <name type="scientific">Stieleria maiorica</name>
    <dbReference type="NCBI Taxonomy" id="2795974"/>
    <lineage>
        <taxon>Bacteria</taxon>
        <taxon>Pseudomonadati</taxon>
        <taxon>Planctomycetota</taxon>
        <taxon>Planctomycetia</taxon>
        <taxon>Pirellulales</taxon>
        <taxon>Pirellulaceae</taxon>
        <taxon>Stieleria</taxon>
    </lineage>
</organism>
<reference evidence="2 3" key="1">
    <citation type="submission" date="2019-02" db="EMBL/GenBank/DDBJ databases">
        <title>Planctomycetal bacteria perform biofilm scaping via a novel small molecule.</title>
        <authorList>
            <person name="Jeske O."/>
            <person name="Boedeker C."/>
            <person name="Wiegand S."/>
            <person name="Breitling P."/>
            <person name="Kallscheuer N."/>
            <person name="Jogler M."/>
            <person name="Rohde M."/>
            <person name="Petersen J."/>
            <person name="Medema M.H."/>
            <person name="Surup F."/>
            <person name="Jogler C."/>
        </authorList>
    </citation>
    <scope>NUCLEOTIDE SEQUENCE [LARGE SCALE GENOMIC DNA]</scope>
    <source>
        <strain evidence="2 3">Mal15</strain>
    </source>
</reference>
<evidence type="ECO:0000256" key="1">
    <source>
        <dbReference type="SAM" id="Phobius"/>
    </source>
</evidence>
<dbReference type="Proteomes" id="UP000321353">
    <property type="component" value="Chromosome"/>
</dbReference>
<feature type="transmembrane region" description="Helical" evidence="1">
    <location>
        <begin position="58"/>
        <end position="90"/>
    </location>
</feature>